<evidence type="ECO:0000313" key="2">
    <source>
        <dbReference type="EMBL" id="MBB6144095.1"/>
    </source>
</evidence>
<gene>
    <name evidence="2" type="ORF">HNQ77_002047</name>
</gene>
<feature type="domain" description="UvrD-like helicase C-terminal" evidence="1">
    <location>
        <begin position="6"/>
        <end position="54"/>
    </location>
</feature>
<accession>A0A841JUB2</accession>
<reference evidence="2 3" key="1">
    <citation type="submission" date="2020-08" db="EMBL/GenBank/DDBJ databases">
        <title>Genomic Encyclopedia of Type Strains, Phase IV (KMG-IV): sequencing the most valuable type-strain genomes for metagenomic binning, comparative biology and taxonomic classification.</title>
        <authorList>
            <person name="Goeker M."/>
        </authorList>
    </citation>
    <scope>NUCLEOTIDE SEQUENCE [LARGE SCALE GENOMIC DNA]</scope>
    <source>
        <strain evidence="2 3">DSM 103733</strain>
    </source>
</reference>
<dbReference type="SUPFAM" id="SSF52540">
    <property type="entry name" value="P-loop containing nucleoside triphosphate hydrolases"/>
    <property type="match status" value="1"/>
</dbReference>
<keyword evidence="2" id="KW-0540">Nuclease</keyword>
<evidence type="ECO:0000313" key="3">
    <source>
        <dbReference type="Proteomes" id="UP000538666"/>
    </source>
</evidence>
<keyword evidence="3" id="KW-1185">Reference proteome</keyword>
<dbReference type="Pfam" id="PF13538">
    <property type="entry name" value="UvrD_C_2"/>
    <property type="match status" value="1"/>
</dbReference>
<comment type="caution">
    <text evidence="2">The sequence shown here is derived from an EMBL/GenBank/DDBJ whole genome shotgun (WGS) entry which is preliminary data.</text>
</comment>
<protein>
    <submittedName>
        <fullName evidence="2">ATP-dependent exoDNAse (Exonuclease V) alpha subunit</fullName>
    </submittedName>
</protein>
<proteinExistence type="predicted"/>
<organism evidence="2 3">
    <name type="scientific">Silvibacterium bohemicum</name>
    <dbReference type="NCBI Taxonomy" id="1577686"/>
    <lineage>
        <taxon>Bacteria</taxon>
        <taxon>Pseudomonadati</taxon>
        <taxon>Acidobacteriota</taxon>
        <taxon>Terriglobia</taxon>
        <taxon>Terriglobales</taxon>
        <taxon>Acidobacteriaceae</taxon>
        <taxon>Silvibacterium</taxon>
    </lineage>
</organism>
<dbReference type="Gene3D" id="3.40.50.300">
    <property type="entry name" value="P-loop containing nucleotide triphosphate hydrolases"/>
    <property type="match status" value="1"/>
</dbReference>
<dbReference type="OrthoDB" id="1634048at2"/>
<dbReference type="CDD" id="cd18809">
    <property type="entry name" value="SF1_C_RecD"/>
    <property type="match status" value="1"/>
</dbReference>
<dbReference type="GO" id="GO:0004527">
    <property type="term" value="F:exonuclease activity"/>
    <property type="evidence" value="ECO:0007669"/>
    <property type="project" value="UniProtKB-KW"/>
</dbReference>
<dbReference type="RefSeq" id="WP_050059229.1">
    <property type="nucleotide sequence ID" value="NZ_JACHEK010000004.1"/>
</dbReference>
<sequence>MRHFDHGYAVTSHSSQGLTSERVLVNMDTVVHPELINSRFAYVSVSRASHDARIYTNDAASLAGKLSQDVSKSAAVSFGNAQSNSMAQGLALVAR</sequence>
<evidence type="ECO:0000259" key="1">
    <source>
        <dbReference type="Pfam" id="PF13538"/>
    </source>
</evidence>
<keyword evidence="2" id="KW-0378">Hydrolase</keyword>
<dbReference type="InterPro" id="IPR027785">
    <property type="entry name" value="UvrD-like_helicase_C"/>
</dbReference>
<keyword evidence="2" id="KW-0269">Exonuclease</keyword>
<dbReference type="AlphaFoldDB" id="A0A841JUB2"/>
<name>A0A841JUB2_9BACT</name>
<dbReference type="InterPro" id="IPR027417">
    <property type="entry name" value="P-loop_NTPase"/>
</dbReference>
<dbReference type="EMBL" id="JACHEK010000004">
    <property type="protein sequence ID" value="MBB6144095.1"/>
    <property type="molecule type" value="Genomic_DNA"/>
</dbReference>
<dbReference type="Proteomes" id="UP000538666">
    <property type="component" value="Unassembled WGS sequence"/>
</dbReference>